<organism evidence="1 2">
    <name type="scientific">Paenibacillus pinisoli</name>
    <dbReference type="NCBI Taxonomy" id="1276110"/>
    <lineage>
        <taxon>Bacteria</taxon>
        <taxon>Bacillati</taxon>
        <taxon>Bacillota</taxon>
        <taxon>Bacilli</taxon>
        <taxon>Bacillales</taxon>
        <taxon>Paenibacillaceae</taxon>
        <taxon>Paenibacillus</taxon>
    </lineage>
</organism>
<protein>
    <submittedName>
        <fullName evidence="1">Uncharacterized protein</fullName>
    </submittedName>
</protein>
<dbReference type="EMBL" id="QXQB01000001">
    <property type="protein sequence ID" value="RJX40857.1"/>
    <property type="molecule type" value="Genomic_DNA"/>
</dbReference>
<gene>
    <name evidence="1" type="ORF">D3P09_02205</name>
</gene>
<evidence type="ECO:0000313" key="2">
    <source>
        <dbReference type="Proteomes" id="UP000267798"/>
    </source>
</evidence>
<dbReference type="Proteomes" id="UP000267798">
    <property type="component" value="Unassembled WGS sequence"/>
</dbReference>
<comment type="caution">
    <text evidence="1">The sequence shown here is derived from an EMBL/GenBank/DDBJ whole genome shotgun (WGS) entry which is preliminary data.</text>
</comment>
<dbReference type="AlphaFoldDB" id="A0A3A6PI31"/>
<keyword evidence="2" id="KW-1185">Reference proteome</keyword>
<accession>A0A3A6PI31</accession>
<evidence type="ECO:0000313" key="1">
    <source>
        <dbReference type="EMBL" id="RJX40857.1"/>
    </source>
</evidence>
<name>A0A3A6PI31_9BACL</name>
<sequence>MLPKNTRIEENGQVMIERNPGEWVHHSMRYHIRAELVDGGVRAALFDYLGQPAELSGVKVSFQLAAGEEFLIETRAGVATLLDDRPISYVYISSNYPGVDPAEIGQQPNPLMDIDLMGAQLVQQELEALELKAINAMLGAQMVQMELRLLALEGGAVDNE</sequence>
<proteinExistence type="predicted"/>
<dbReference type="RefSeq" id="WP_120106806.1">
    <property type="nucleotide sequence ID" value="NZ_QXQB01000001.1"/>
</dbReference>
<reference evidence="1 2" key="1">
    <citation type="submission" date="2018-09" db="EMBL/GenBank/DDBJ databases">
        <title>Paenibacillus aracenensis nov. sp. isolated from a cave in southern Spain.</title>
        <authorList>
            <person name="Jurado V."/>
            <person name="Gutierrez-Patricio S."/>
            <person name="Gonzalez-Pimentel J.L."/>
            <person name="Miller A.Z."/>
            <person name="Laiz L."/>
            <person name="Saiz-Jimenez C."/>
        </authorList>
    </citation>
    <scope>NUCLEOTIDE SEQUENCE [LARGE SCALE GENOMIC DNA]</scope>
    <source>
        <strain evidence="1 2">JCM 19203</strain>
    </source>
</reference>